<comment type="caution">
    <text evidence="2">The sequence shown here is derived from an EMBL/GenBank/DDBJ whole genome shotgun (WGS) entry which is preliminary data.</text>
</comment>
<accession>A0A0V0QYM0</accession>
<sequence>MDNPQIYYQEGQWELVSQNNQNSDIDIEDYLSQQQISEYSSENLIENSQFVINSLSENEEEDEDEQTENSNEISSNDNSEELQTIPFSPYQKKTYSLEQDSIESSQNHITNPTNNLQIQNSKRNSKEQQRKKHSFYLNQSKGKKKRSSYARSLSKNSKNHVFYKKSKSGNQVTLLTIPDSVSQKSITNKKEDILINKACNRKNELQTIKEKKKKNNHFVGLGKKNYQDSPLSAQYGQQIQKNHKKSILDNNNNHHQQIVVSKEKSLYYQNKPRFSSYAKLHQWRSSNGLTRQLSRSRSSDQALQEELVLTNKQLSIKNTNQDNQQKKLIKLNMVPNQKRKYSFVNEQGEILQQNNDIQIKQTLEKAQSLHYNKMNSNIQNQNKTQSSIYLSPELKINKNHSSNKIIKNTILNQSSKSKSQNPVYNSSGKIDNKSVLNTSTLDEISYCQSPLLFNKKQADLKNFLQEQNKLLIKSFAKQDSNLQKILKTTLKQMQEQNINLMRQVSISQKCPSQQNFLQSQQNNYNLVNRNSNNINQVYCSQQEIGNIQKQFLKLEQSKAYNNDQSITHNSLAQGMSMSRPYLMKRQQNQKGIDSSKNEKFPSQNQLVKIQQQQQQQQCQLQQQQLKNQQNQDQDINLNLNENLDEQQQIYANQNEYSAVNYSSKDWYGENLFNIEFDKGKIFENYYPYNNKNVCLPDTKILKKIAKYPPVQVKRSTMQKGTIILNYDSFVLV</sequence>
<feature type="compositionally biased region" description="Low complexity" evidence="1">
    <location>
        <begin position="68"/>
        <end position="77"/>
    </location>
</feature>
<dbReference type="AlphaFoldDB" id="A0A0V0QYM0"/>
<dbReference type="Proteomes" id="UP000054937">
    <property type="component" value="Unassembled WGS sequence"/>
</dbReference>
<evidence type="ECO:0000313" key="2">
    <source>
        <dbReference type="EMBL" id="KRX07120.1"/>
    </source>
</evidence>
<feature type="region of interest" description="Disordered" evidence="1">
    <location>
        <begin position="585"/>
        <end position="605"/>
    </location>
</feature>
<gene>
    <name evidence="2" type="ORF">PPERSA_09334</name>
</gene>
<dbReference type="InParanoid" id="A0A0V0QYM0"/>
<name>A0A0V0QYM0_PSEPJ</name>
<protein>
    <submittedName>
        <fullName evidence="2">Uncharacterized protein</fullName>
    </submittedName>
</protein>
<evidence type="ECO:0000256" key="1">
    <source>
        <dbReference type="SAM" id="MobiDB-lite"/>
    </source>
</evidence>
<feature type="region of interest" description="Disordered" evidence="1">
    <location>
        <begin position="57"/>
        <end position="160"/>
    </location>
</feature>
<reference evidence="2 3" key="1">
    <citation type="journal article" date="2015" name="Sci. Rep.">
        <title>Genome of the facultative scuticociliatosis pathogen Pseudocohnilembus persalinus provides insight into its virulence through horizontal gene transfer.</title>
        <authorList>
            <person name="Xiong J."/>
            <person name="Wang G."/>
            <person name="Cheng J."/>
            <person name="Tian M."/>
            <person name="Pan X."/>
            <person name="Warren A."/>
            <person name="Jiang C."/>
            <person name="Yuan D."/>
            <person name="Miao W."/>
        </authorList>
    </citation>
    <scope>NUCLEOTIDE SEQUENCE [LARGE SCALE GENOMIC DNA]</scope>
    <source>
        <strain evidence="2">36N120E</strain>
    </source>
</reference>
<feature type="compositionally biased region" description="Acidic residues" evidence="1">
    <location>
        <begin position="57"/>
        <end position="67"/>
    </location>
</feature>
<dbReference type="EMBL" id="LDAU01000087">
    <property type="protein sequence ID" value="KRX07120.1"/>
    <property type="molecule type" value="Genomic_DNA"/>
</dbReference>
<keyword evidence="3" id="KW-1185">Reference proteome</keyword>
<feature type="compositionally biased region" description="Polar residues" evidence="1">
    <location>
        <begin position="91"/>
        <end position="122"/>
    </location>
</feature>
<proteinExistence type="predicted"/>
<organism evidence="2 3">
    <name type="scientific">Pseudocohnilembus persalinus</name>
    <name type="common">Ciliate</name>
    <dbReference type="NCBI Taxonomy" id="266149"/>
    <lineage>
        <taxon>Eukaryota</taxon>
        <taxon>Sar</taxon>
        <taxon>Alveolata</taxon>
        <taxon>Ciliophora</taxon>
        <taxon>Intramacronucleata</taxon>
        <taxon>Oligohymenophorea</taxon>
        <taxon>Scuticociliatia</taxon>
        <taxon>Philasterida</taxon>
        <taxon>Pseudocohnilembidae</taxon>
        <taxon>Pseudocohnilembus</taxon>
    </lineage>
</organism>
<evidence type="ECO:0000313" key="3">
    <source>
        <dbReference type="Proteomes" id="UP000054937"/>
    </source>
</evidence>